<dbReference type="Pfam" id="PF11773">
    <property type="entry name" value="ComGE"/>
    <property type="match status" value="1"/>
</dbReference>
<dbReference type="STRING" id="1123303.GCA_000372425_01792"/>
<dbReference type="NCBIfam" id="NF041013">
    <property type="entry name" value="T4P_ComGE"/>
    <property type="match status" value="1"/>
</dbReference>
<name>A0A2X3VD71_9STRE</name>
<keyword evidence="3" id="KW-1185">Reference proteome</keyword>
<dbReference type="KEGG" id="sfer:NCTC12278_00308"/>
<reference evidence="2 3" key="1">
    <citation type="submission" date="2018-06" db="EMBL/GenBank/DDBJ databases">
        <authorList>
            <consortium name="Pathogen Informatics"/>
            <person name="Doyle S."/>
        </authorList>
    </citation>
    <scope>NUCLEOTIDE SEQUENCE [LARGE SCALE GENOMIC DNA]</scope>
    <source>
        <strain evidence="2 3">NCTC12278</strain>
    </source>
</reference>
<organism evidence="2 3">
    <name type="scientific">Streptococcus ferus</name>
    <dbReference type="NCBI Taxonomy" id="1345"/>
    <lineage>
        <taxon>Bacteria</taxon>
        <taxon>Bacillati</taxon>
        <taxon>Bacillota</taxon>
        <taxon>Bacilli</taxon>
        <taxon>Lactobacillales</taxon>
        <taxon>Streptococcaceae</taxon>
        <taxon>Streptococcus</taxon>
    </lineage>
</organism>
<proteinExistence type="predicted"/>
<gene>
    <name evidence="2" type="ORF">NCTC12278_00308</name>
</gene>
<evidence type="ECO:0000256" key="1">
    <source>
        <dbReference type="SAM" id="Phobius"/>
    </source>
</evidence>
<dbReference type="RefSeq" id="WP_018031096.1">
    <property type="nucleotide sequence ID" value="NZ_LS483343.1"/>
</dbReference>
<keyword evidence="1" id="KW-1133">Transmembrane helix</keyword>
<dbReference type="AlphaFoldDB" id="A0A2X3VD71"/>
<dbReference type="EMBL" id="LS483343">
    <property type="protein sequence ID" value="SQF39380.1"/>
    <property type="molecule type" value="Genomic_DNA"/>
</dbReference>
<keyword evidence="1" id="KW-0812">Transmembrane</keyword>
<dbReference type="InterPro" id="IPR021749">
    <property type="entry name" value="ComGE"/>
</dbReference>
<dbReference type="InterPro" id="IPR053468">
    <property type="entry name" value="ComGE-like"/>
</dbReference>
<accession>A0A2X3VD71</accession>
<evidence type="ECO:0000313" key="2">
    <source>
        <dbReference type="EMBL" id="SQF39380.1"/>
    </source>
</evidence>
<dbReference type="Proteomes" id="UP000249495">
    <property type="component" value="Chromosome 1"/>
</dbReference>
<sequence>MTSKAYILLESLIALGLLATITLLLLGQISQGRQRVRQEFEQQEVLNVATMAIQTGREGLQLNGQQVQLVQSGNLLRIKHDGEIVFELIQE</sequence>
<evidence type="ECO:0000313" key="3">
    <source>
        <dbReference type="Proteomes" id="UP000249495"/>
    </source>
</evidence>
<feature type="transmembrane region" description="Helical" evidence="1">
    <location>
        <begin position="6"/>
        <end position="27"/>
    </location>
</feature>
<keyword evidence="1" id="KW-0472">Membrane</keyword>
<protein>
    <submittedName>
        <fullName evidence="2">Type II secretory pathway, pseudopilin PulG</fullName>
    </submittedName>
</protein>